<name>A0ABT4KWL6_9SPHI</name>
<keyword evidence="1" id="KW-0378">Hydrolase</keyword>
<dbReference type="InterPro" id="IPR024653">
    <property type="entry name" value="Peptidase_M10/M27/M57"/>
</dbReference>
<keyword evidence="1" id="KW-0645">Protease</keyword>
<dbReference type="EMBL" id="JAPWGL010000001">
    <property type="protein sequence ID" value="MCZ4222268.1"/>
    <property type="molecule type" value="Genomic_DNA"/>
</dbReference>
<dbReference type="PROSITE" id="PS51257">
    <property type="entry name" value="PROKAR_LIPOPROTEIN"/>
    <property type="match status" value="1"/>
</dbReference>
<accession>A0ABT4KWL6</accession>
<dbReference type="SUPFAM" id="SSF55486">
    <property type="entry name" value="Metalloproteases ('zincins'), catalytic domain"/>
    <property type="match status" value="1"/>
</dbReference>
<keyword evidence="1" id="KW-0482">Metalloprotease</keyword>
<organism evidence="1 2">
    <name type="scientific">Pedobacter rhodius</name>
    <dbReference type="NCBI Taxonomy" id="3004098"/>
    <lineage>
        <taxon>Bacteria</taxon>
        <taxon>Pseudomonadati</taxon>
        <taxon>Bacteroidota</taxon>
        <taxon>Sphingobacteriia</taxon>
        <taxon>Sphingobacteriales</taxon>
        <taxon>Sphingobacteriaceae</taxon>
        <taxon>Pedobacter</taxon>
    </lineage>
</organism>
<dbReference type="Gene3D" id="3.40.390.10">
    <property type="entry name" value="Collagenase (Catalytic Domain)"/>
    <property type="match status" value="1"/>
</dbReference>
<evidence type="ECO:0000313" key="1">
    <source>
        <dbReference type="EMBL" id="MCZ4222268.1"/>
    </source>
</evidence>
<evidence type="ECO:0000313" key="2">
    <source>
        <dbReference type="Proteomes" id="UP001144341"/>
    </source>
</evidence>
<dbReference type="RefSeq" id="WP_269414077.1">
    <property type="nucleotide sequence ID" value="NZ_JAPWGL010000001.1"/>
</dbReference>
<sequence>MKNFNFLTLSALCFSIVFTTSCKNNNTESITPETKTEISASTLAKIKSLGFSVDQARKVEGGYLVENDILLTDANLTETSNSTNLNIAETEQYRTTNTVKSLPRIITVSVTNLPQVYSDAVNTMISRYNSLGLRITFQRASGTAKGSIDVIGFNEGPSGGYITLGSAGFPTSSGNPYSQIKMNTNAAAYGTNPNLLYLASVLQHEVGHCIGFRHTDYMNRAYSCGGAASNEGASNVGAVRIPGTPSTADAESFMLACSNGGNRTFNSNDIIAVNYLYK</sequence>
<reference evidence="1" key="1">
    <citation type="submission" date="2022-12" db="EMBL/GenBank/DDBJ databases">
        <title>Genome sequence of SJ11.</title>
        <authorList>
            <person name="Woo H."/>
        </authorList>
    </citation>
    <scope>NUCLEOTIDE SEQUENCE</scope>
    <source>
        <strain evidence="1">SJ11</strain>
    </source>
</reference>
<dbReference type="Proteomes" id="UP001144341">
    <property type="component" value="Unassembled WGS sequence"/>
</dbReference>
<dbReference type="InterPro" id="IPR024079">
    <property type="entry name" value="MetalloPept_cat_dom_sf"/>
</dbReference>
<keyword evidence="2" id="KW-1185">Reference proteome</keyword>
<dbReference type="GO" id="GO:0008237">
    <property type="term" value="F:metallopeptidase activity"/>
    <property type="evidence" value="ECO:0007669"/>
    <property type="project" value="UniProtKB-KW"/>
</dbReference>
<protein>
    <submittedName>
        <fullName evidence="1">M57 family metalloprotease</fullName>
    </submittedName>
</protein>
<comment type="caution">
    <text evidence="1">The sequence shown here is derived from an EMBL/GenBank/DDBJ whole genome shotgun (WGS) entry which is preliminary data.</text>
</comment>
<gene>
    <name evidence="1" type="ORF">O0931_03050</name>
</gene>
<dbReference type="Pfam" id="PF12388">
    <property type="entry name" value="Peptidase_M57"/>
    <property type="match status" value="1"/>
</dbReference>
<proteinExistence type="predicted"/>